<feature type="compositionally biased region" description="Pro residues" evidence="1">
    <location>
        <begin position="1"/>
        <end position="10"/>
    </location>
</feature>
<name>A0A0C9ZR14_9AGAM</name>
<protein>
    <submittedName>
        <fullName evidence="2">Uncharacterized protein</fullName>
    </submittedName>
</protein>
<dbReference type="EMBL" id="KN836665">
    <property type="protein sequence ID" value="KIK31771.1"/>
    <property type="molecule type" value="Genomic_DNA"/>
</dbReference>
<organism evidence="2 3">
    <name type="scientific">Suillus luteus UH-Slu-Lm8-n1</name>
    <dbReference type="NCBI Taxonomy" id="930992"/>
    <lineage>
        <taxon>Eukaryota</taxon>
        <taxon>Fungi</taxon>
        <taxon>Dikarya</taxon>
        <taxon>Basidiomycota</taxon>
        <taxon>Agaricomycotina</taxon>
        <taxon>Agaricomycetes</taxon>
        <taxon>Agaricomycetidae</taxon>
        <taxon>Boletales</taxon>
        <taxon>Suillineae</taxon>
        <taxon>Suillaceae</taxon>
        <taxon>Suillus</taxon>
    </lineage>
</organism>
<proteinExistence type="predicted"/>
<evidence type="ECO:0000256" key="1">
    <source>
        <dbReference type="SAM" id="MobiDB-lite"/>
    </source>
</evidence>
<accession>A0A0C9ZR14</accession>
<dbReference type="InParanoid" id="A0A0C9ZR14"/>
<feature type="compositionally biased region" description="Polar residues" evidence="1">
    <location>
        <begin position="11"/>
        <end position="22"/>
    </location>
</feature>
<evidence type="ECO:0000313" key="3">
    <source>
        <dbReference type="Proteomes" id="UP000054485"/>
    </source>
</evidence>
<sequence>MIPSSPPPTTALPSNHTSSNDMASTSTFLPRLFHFRSSFGDAVIRAVRYWYAYTVWEALKRLFPGYQKTMLNEGRSRFCGQDVGKAESVEAVCELHRAEWARFESAAE</sequence>
<gene>
    <name evidence="2" type="ORF">CY34DRAFT_19587</name>
</gene>
<reference evidence="2 3" key="1">
    <citation type="submission" date="2014-04" db="EMBL/GenBank/DDBJ databases">
        <authorList>
            <consortium name="DOE Joint Genome Institute"/>
            <person name="Kuo A."/>
            <person name="Ruytinx J."/>
            <person name="Rineau F."/>
            <person name="Colpaert J."/>
            <person name="Kohler A."/>
            <person name="Nagy L.G."/>
            <person name="Floudas D."/>
            <person name="Copeland A."/>
            <person name="Barry K.W."/>
            <person name="Cichocki N."/>
            <person name="Veneault-Fourrey C."/>
            <person name="LaButti K."/>
            <person name="Lindquist E.A."/>
            <person name="Lipzen A."/>
            <person name="Lundell T."/>
            <person name="Morin E."/>
            <person name="Murat C."/>
            <person name="Sun H."/>
            <person name="Tunlid A."/>
            <person name="Henrissat B."/>
            <person name="Grigoriev I.V."/>
            <person name="Hibbett D.S."/>
            <person name="Martin F."/>
            <person name="Nordberg H.P."/>
            <person name="Cantor M.N."/>
            <person name="Hua S.X."/>
        </authorList>
    </citation>
    <scope>NUCLEOTIDE SEQUENCE [LARGE SCALE GENOMIC DNA]</scope>
    <source>
        <strain evidence="2 3">UH-Slu-Lm8-n1</strain>
    </source>
</reference>
<dbReference type="Proteomes" id="UP000054485">
    <property type="component" value="Unassembled WGS sequence"/>
</dbReference>
<dbReference type="AlphaFoldDB" id="A0A0C9ZR14"/>
<dbReference type="HOGENOM" id="CLU_2198737_0_0_1"/>
<evidence type="ECO:0000313" key="2">
    <source>
        <dbReference type="EMBL" id="KIK31771.1"/>
    </source>
</evidence>
<feature type="region of interest" description="Disordered" evidence="1">
    <location>
        <begin position="1"/>
        <end position="22"/>
    </location>
</feature>
<keyword evidence="3" id="KW-1185">Reference proteome</keyword>
<reference evidence="3" key="2">
    <citation type="submission" date="2015-01" db="EMBL/GenBank/DDBJ databases">
        <title>Evolutionary Origins and Diversification of the Mycorrhizal Mutualists.</title>
        <authorList>
            <consortium name="DOE Joint Genome Institute"/>
            <consortium name="Mycorrhizal Genomics Consortium"/>
            <person name="Kohler A."/>
            <person name="Kuo A."/>
            <person name="Nagy L.G."/>
            <person name="Floudas D."/>
            <person name="Copeland A."/>
            <person name="Barry K.W."/>
            <person name="Cichocki N."/>
            <person name="Veneault-Fourrey C."/>
            <person name="LaButti K."/>
            <person name="Lindquist E.A."/>
            <person name="Lipzen A."/>
            <person name="Lundell T."/>
            <person name="Morin E."/>
            <person name="Murat C."/>
            <person name="Riley R."/>
            <person name="Ohm R."/>
            <person name="Sun H."/>
            <person name="Tunlid A."/>
            <person name="Henrissat B."/>
            <person name="Grigoriev I.V."/>
            <person name="Hibbett D.S."/>
            <person name="Martin F."/>
        </authorList>
    </citation>
    <scope>NUCLEOTIDE SEQUENCE [LARGE SCALE GENOMIC DNA]</scope>
    <source>
        <strain evidence="3">UH-Slu-Lm8-n1</strain>
    </source>
</reference>
<dbReference type="OrthoDB" id="4762016at2759"/>